<evidence type="ECO:0000313" key="3">
    <source>
        <dbReference type="EMBL" id="APE45566.1"/>
    </source>
</evidence>
<dbReference type="EMBL" id="CP018076">
    <property type="protein sequence ID" value="APE45566.1"/>
    <property type="molecule type" value="Genomic_DNA"/>
</dbReference>
<feature type="domain" description="EamA" evidence="2">
    <location>
        <begin position="20"/>
        <end position="156"/>
    </location>
</feature>
<organism evidence="3 4">
    <name type="scientific">Sulfitobacter alexandrii</name>
    <dbReference type="NCBI Taxonomy" id="1917485"/>
    <lineage>
        <taxon>Bacteria</taxon>
        <taxon>Pseudomonadati</taxon>
        <taxon>Pseudomonadota</taxon>
        <taxon>Alphaproteobacteria</taxon>
        <taxon>Rhodobacterales</taxon>
        <taxon>Roseobacteraceae</taxon>
        <taxon>Sulfitobacter</taxon>
    </lineage>
</organism>
<dbReference type="InterPro" id="IPR037185">
    <property type="entry name" value="EmrE-like"/>
</dbReference>
<dbReference type="InterPro" id="IPR000620">
    <property type="entry name" value="EamA_dom"/>
</dbReference>
<feature type="transmembrane region" description="Helical" evidence="1">
    <location>
        <begin position="227"/>
        <end position="247"/>
    </location>
</feature>
<feature type="transmembrane region" description="Helical" evidence="1">
    <location>
        <begin position="117"/>
        <end position="133"/>
    </location>
</feature>
<evidence type="ECO:0000256" key="1">
    <source>
        <dbReference type="SAM" id="Phobius"/>
    </source>
</evidence>
<feature type="transmembrane region" description="Helical" evidence="1">
    <location>
        <begin position="259"/>
        <end position="276"/>
    </location>
</feature>
<dbReference type="PANTHER" id="PTHR22911">
    <property type="entry name" value="ACYL-MALONYL CONDENSING ENZYME-RELATED"/>
    <property type="match status" value="1"/>
</dbReference>
<proteinExistence type="predicted"/>
<dbReference type="GO" id="GO:0016020">
    <property type="term" value="C:membrane"/>
    <property type="evidence" value="ECO:0007669"/>
    <property type="project" value="InterPro"/>
</dbReference>
<dbReference type="KEGG" id="suam:BOO69_17340"/>
<accession>A0A1J0WN12</accession>
<evidence type="ECO:0000259" key="2">
    <source>
        <dbReference type="Pfam" id="PF00892"/>
    </source>
</evidence>
<evidence type="ECO:0000313" key="4">
    <source>
        <dbReference type="Proteomes" id="UP000181897"/>
    </source>
</evidence>
<dbReference type="Proteomes" id="UP000181897">
    <property type="component" value="Chromosome"/>
</dbReference>
<feature type="transmembrane region" description="Helical" evidence="1">
    <location>
        <begin position="194"/>
        <end position="215"/>
    </location>
</feature>
<dbReference type="SUPFAM" id="SSF103481">
    <property type="entry name" value="Multidrug resistance efflux transporter EmrE"/>
    <property type="match status" value="2"/>
</dbReference>
<feature type="transmembrane region" description="Helical" evidence="1">
    <location>
        <begin position="21"/>
        <end position="39"/>
    </location>
</feature>
<feature type="domain" description="EamA" evidence="2">
    <location>
        <begin position="167"/>
        <end position="297"/>
    </location>
</feature>
<name>A0A1J0WN12_9RHOB</name>
<feature type="transmembrane region" description="Helical" evidence="1">
    <location>
        <begin position="163"/>
        <end position="182"/>
    </location>
</feature>
<keyword evidence="1" id="KW-0472">Membrane</keyword>
<keyword evidence="1" id="KW-1133">Transmembrane helix</keyword>
<reference evidence="3 4" key="1">
    <citation type="submission" date="2016-11" db="EMBL/GenBank/DDBJ databases">
        <title>Complete genome sequence of Sulfitobacter sp. AM1-D1, a toxic bacteria associated with marine dinoflagellate Alexandrium minutum in East China Sea.</title>
        <authorList>
            <person name="Yang Q."/>
            <person name="Zhang X."/>
            <person name="Tian X."/>
        </authorList>
    </citation>
    <scope>NUCLEOTIDE SEQUENCE [LARGE SCALE GENOMIC DNA]</scope>
    <source>
        <strain evidence="3 4">AM1-D1</strain>
    </source>
</reference>
<feature type="transmembrane region" description="Helical" evidence="1">
    <location>
        <begin position="89"/>
        <end position="111"/>
    </location>
</feature>
<keyword evidence="4" id="KW-1185">Reference proteome</keyword>
<dbReference type="PANTHER" id="PTHR22911:SF103">
    <property type="entry name" value="BLR2811 PROTEIN"/>
    <property type="match status" value="1"/>
</dbReference>
<feature type="transmembrane region" description="Helical" evidence="1">
    <location>
        <begin position="282"/>
        <end position="299"/>
    </location>
</feature>
<sequence length="315" mass="34125">MTGGRSPEIQEPPDLNRTTLAILYSLLALLLFDGMGLIIKLLSHDYTAAELSAYRNIVGLIPALLVLWTSRDWHAKGRSMRMRQWKLALLRGVILTFAQYFFYLSLGLLTFATASTISYANAVFVTALAIPLLGEKVGMVRWAAVLIGFAGVVMIVGPGRDTFSLSALLPLGAALCYALTAVTARMMDEGPSTALINLYSTGVAALGAMVLAMATGGFTPIRDTTDLLWIAAMGGLGGFAVLVLVTAYRMTEQSNLAPFSYFGIPLAFVLGWLFFGEAPWEELFPGAFLLSGGGLLIIWRERQMNEKLRNATTPR</sequence>
<dbReference type="AlphaFoldDB" id="A0A1J0WN12"/>
<keyword evidence="1" id="KW-0812">Transmembrane</keyword>
<feature type="transmembrane region" description="Helical" evidence="1">
    <location>
        <begin position="140"/>
        <end position="157"/>
    </location>
</feature>
<gene>
    <name evidence="3" type="ORF">BOO69_17340</name>
</gene>
<protein>
    <submittedName>
        <fullName evidence="3">EamA family transporter</fullName>
    </submittedName>
</protein>
<feature type="transmembrane region" description="Helical" evidence="1">
    <location>
        <begin position="51"/>
        <end position="68"/>
    </location>
</feature>
<dbReference type="Pfam" id="PF00892">
    <property type="entry name" value="EamA"/>
    <property type="match status" value="2"/>
</dbReference>